<evidence type="ECO:0000256" key="1">
    <source>
        <dbReference type="SAM" id="MobiDB-lite"/>
    </source>
</evidence>
<keyword evidence="3" id="KW-1185">Reference proteome</keyword>
<dbReference type="Proteomes" id="UP000813385">
    <property type="component" value="Unassembled WGS sequence"/>
</dbReference>
<protein>
    <submittedName>
        <fullName evidence="2">Uncharacterized protein</fullName>
    </submittedName>
</protein>
<proteinExistence type="predicted"/>
<evidence type="ECO:0000313" key="3">
    <source>
        <dbReference type="Proteomes" id="UP000813385"/>
    </source>
</evidence>
<gene>
    <name evidence="2" type="ORF">B0T11DRAFT_65202</name>
</gene>
<dbReference type="EMBL" id="JAGPXD010000002">
    <property type="protein sequence ID" value="KAH7368540.1"/>
    <property type="molecule type" value="Genomic_DNA"/>
</dbReference>
<reference evidence="2" key="1">
    <citation type="journal article" date="2021" name="Nat. Commun.">
        <title>Genetic determinants of endophytism in the Arabidopsis root mycobiome.</title>
        <authorList>
            <person name="Mesny F."/>
            <person name="Miyauchi S."/>
            <person name="Thiergart T."/>
            <person name="Pickel B."/>
            <person name="Atanasova L."/>
            <person name="Karlsson M."/>
            <person name="Huettel B."/>
            <person name="Barry K.W."/>
            <person name="Haridas S."/>
            <person name="Chen C."/>
            <person name="Bauer D."/>
            <person name="Andreopoulos W."/>
            <person name="Pangilinan J."/>
            <person name="LaButti K."/>
            <person name="Riley R."/>
            <person name="Lipzen A."/>
            <person name="Clum A."/>
            <person name="Drula E."/>
            <person name="Henrissat B."/>
            <person name="Kohler A."/>
            <person name="Grigoriev I.V."/>
            <person name="Martin F.M."/>
            <person name="Hacquard S."/>
        </authorList>
    </citation>
    <scope>NUCLEOTIDE SEQUENCE</scope>
    <source>
        <strain evidence="2">MPI-CAGE-AT-0016</strain>
    </source>
</reference>
<feature type="compositionally biased region" description="Low complexity" evidence="1">
    <location>
        <begin position="75"/>
        <end position="84"/>
    </location>
</feature>
<accession>A0A8K0TJ96</accession>
<organism evidence="2 3">
    <name type="scientific">Plectosphaerella cucumerina</name>
    <dbReference type="NCBI Taxonomy" id="40658"/>
    <lineage>
        <taxon>Eukaryota</taxon>
        <taxon>Fungi</taxon>
        <taxon>Dikarya</taxon>
        <taxon>Ascomycota</taxon>
        <taxon>Pezizomycotina</taxon>
        <taxon>Sordariomycetes</taxon>
        <taxon>Hypocreomycetidae</taxon>
        <taxon>Glomerellales</taxon>
        <taxon>Plectosphaerellaceae</taxon>
        <taxon>Plectosphaerella</taxon>
    </lineage>
</organism>
<dbReference type="AlphaFoldDB" id="A0A8K0TJ96"/>
<sequence length="188" mass="20651">MTGWVLAGPVPMPMPMPYFLPFPGLFLFHGLGRPASRAHDANLPPAPAVCSRPSFGSLVMHAACINLSCPPPCRASQPASPQARQQHRNPQITTDGPATGPLPCRKEDTQARPAVERQTPEERPEAREPLAYSLQAIRWLEHATSRRGTNVERHGGVVGLICGCPVSPWPPAQDRRLTLCYYHQHPTY</sequence>
<name>A0A8K0TJ96_9PEZI</name>
<comment type="caution">
    <text evidence="2">The sequence shown here is derived from an EMBL/GenBank/DDBJ whole genome shotgun (WGS) entry which is preliminary data.</text>
</comment>
<feature type="compositionally biased region" description="Basic and acidic residues" evidence="1">
    <location>
        <begin position="104"/>
        <end position="128"/>
    </location>
</feature>
<feature type="region of interest" description="Disordered" evidence="1">
    <location>
        <begin position="75"/>
        <end position="128"/>
    </location>
</feature>
<evidence type="ECO:0000313" key="2">
    <source>
        <dbReference type="EMBL" id="KAH7368540.1"/>
    </source>
</evidence>